<feature type="chain" id="PRO_5035463951" description="Secreted protein" evidence="1">
    <location>
        <begin position="22"/>
        <end position="115"/>
    </location>
</feature>
<reference evidence="2" key="1">
    <citation type="submission" date="2019-08" db="EMBL/GenBank/DDBJ databases">
        <title>The genome of the North American firefly Photinus pyralis.</title>
        <authorList>
            <consortium name="Photinus pyralis genome working group"/>
            <person name="Fallon T.R."/>
            <person name="Sander Lower S.E."/>
            <person name="Weng J.-K."/>
        </authorList>
    </citation>
    <scope>NUCLEOTIDE SEQUENCE</scope>
    <source>
        <strain evidence="2">TRF0915ILg1</strain>
        <tissue evidence="2">Whole body</tissue>
    </source>
</reference>
<feature type="signal peptide" evidence="1">
    <location>
        <begin position="1"/>
        <end position="21"/>
    </location>
</feature>
<organism evidence="2 3">
    <name type="scientific">Ignelater luminosus</name>
    <name type="common">Cucubano</name>
    <name type="synonym">Pyrophorus luminosus</name>
    <dbReference type="NCBI Taxonomy" id="2038154"/>
    <lineage>
        <taxon>Eukaryota</taxon>
        <taxon>Metazoa</taxon>
        <taxon>Ecdysozoa</taxon>
        <taxon>Arthropoda</taxon>
        <taxon>Hexapoda</taxon>
        <taxon>Insecta</taxon>
        <taxon>Pterygota</taxon>
        <taxon>Neoptera</taxon>
        <taxon>Endopterygota</taxon>
        <taxon>Coleoptera</taxon>
        <taxon>Polyphaga</taxon>
        <taxon>Elateriformia</taxon>
        <taxon>Elateroidea</taxon>
        <taxon>Elateridae</taxon>
        <taxon>Agrypninae</taxon>
        <taxon>Pyrophorini</taxon>
        <taxon>Ignelater</taxon>
    </lineage>
</organism>
<keyword evidence="3" id="KW-1185">Reference proteome</keyword>
<gene>
    <name evidence="2" type="ORF">ILUMI_27142</name>
</gene>
<evidence type="ECO:0000313" key="3">
    <source>
        <dbReference type="Proteomes" id="UP000801492"/>
    </source>
</evidence>
<dbReference type="AlphaFoldDB" id="A0A8K0C6T0"/>
<dbReference type="Proteomes" id="UP000801492">
    <property type="component" value="Unassembled WGS sequence"/>
</dbReference>
<accession>A0A8K0C6T0</accession>
<evidence type="ECO:0000313" key="2">
    <source>
        <dbReference type="EMBL" id="KAF2879048.1"/>
    </source>
</evidence>
<proteinExistence type="predicted"/>
<keyword evidence="1" id="KW-0732">Signal</keyword>
<evidence type="ECO:0000256" key="1">
    <source>
        <dbReference type="SAM" id="SignalP"/>
    </source>
</evidence>
<evidence type="ECO:0008006" key="4">
    <source>
        <dbReference type="Google" id="ProtNLM"/>
    </source>
</evidence>
<protein>
    <recommendedName>
        <fullName evidence="4">Secreted protein</fullName>
    </recommendedName>
</protein>
<dbReference type="EMBL" id="VTPC01091236">
    <property type="protein sequence ID" value="KAF2879048.1"/>
    <property type="molecule type" value="Genomic_DNA"/>
</dbReference>
<name>A0A8K0C6T0_IGNLU</name>
<comment type="caution">
    <text evidence="2">The sequence shown here is derived from an EMBL/GenBank/DDBJ whole genome shotgun (WGS) entry which is preliminary data.</text>
</comment>
<sequence length="115" mass="13289">MSKSCVMCLILISAIFIQASGDDNKRRLYMIKRKTVDKSDVNPSGVQKILNRHRRQLVTDASTVQRNPIIQDTRPCILTSFVHGCVCREGDVCSYNARELRRQYKSLTDRYHGWN</sequence>